<evidence type="ECO:0000313" key="9">
    <source>
        <dbReference type="Proteomes" id="UP000321726"/>
    </source>
</evidence>
<evidence type="ECO:0000256" key="4">
    <source>
        <dbReference type="PIRSR" id="PIRSR001365-2"/>
    </source>
</evidence>
<reference evidence="6 9" key="2">
    <citation type="submission" date="2019-07" db="EMBL/GenBank/DDBJ databases">
        <title>Whole genome shotgun sequence of Halomonas cupida NBRC 102219.</title>
        <authorList>
            <person name="Hosoyama A."/>
            <person name="Uohara A."/>
            <person name="Ohji S."/>
            <person name="Ichikawa N."/>
        </authorList>
    </citation>
    <scope>NUCLEOTIDE SEQUENCE [LARGE SCALE GENOMIC DNA]</scope>
    <source>
        <strain evidence="6 9">NBRC 102219</strain>
    </source>
</reference>
<feature type="binding site" evidence="4">
    <location>
        <position position="229"/>
    </location>
    <ligand>
        <name>pyruvate</name>
        <dbReference type="ChEBI" id="CHEBI:15361"/>
    </ligand>
</feature>
<feature type="compositionally biased region" description="Polar residues" evidence="5">
    <location>
        <begin position="1"/>
        <end position="11"/>
    </location>
</feature>
<dbReference type="PIRSF" id="PIRSF001365">
    <property type="entry name" value="DHDPS"/>
    <property type="match status" value="1"/>
</dbReference>
<evidence type="ECO:0000313" key="8">
    <source>
        <dbReference type="Proteomes" id="UP000184123"/>
    </source>
</evidence>
<comment type="similarity">
    <text evidence="2">Belongs to the DapA family.</text>
</comment>
<dbReference type="PANTHER" id="PTHR12128:SF67">
    <property type="entry name" value="BLR3884 PROTEIN"/>
    <property type="match status" value="1"/>
</dbReference>
<name>A0A1M6ZL08_9GAMM</name>
<dbReference type="OrthoDB" id="9816489at2"/>
<dbReference type="Proteomes" id="UP000184123">
    <property type="component" value="Unassembled WGS sequence"/>
</dbReference>
<gene>
    <name evidence="6" type="ORF">HCU01_22720</name>
    <name evidence="7" type="ORF">SAMN05660971_00157</name>
</gene>
<evidence type="ECO:0000256" key="2">
    <source>
        <dbReference type="PIRNR" id="PIRNR001365"/>
    </source>
</evidence>
<dbReference type="EMBL" id="FRCA01000001">
    <property type="protein sequence ID" value="SHL31137.1"/>
    <property type="molecule type" value="Genomic_DNA"/>
</dbReference>
<dbReference type="SUPFAM" id="SSF51569">
    <property type="entry name" value="Aldolase"/>
    <property type="match status" value="1"/>
</dbReference>
<evidence type="ECO:0000313" key="6">
    <source>
        <dbReference type="EMBL" id="GEN24323.1"/>
    </source>
</evidence>
<dbReference type="InterPro" id="IPR002220">
    <property type="entry name" value="DapA-like"/>
</dbReference>
<dbReference type="InterPro" id="IPR013785">
    <property type="entry name" value="Aldolase_TIM"/>
</dbReference>
<protein>
    <submittedName>
        <fullName evidence="7">4-hydroxy-tetrahydrodipicolinate synthase</fullName>
    </submittedName>
    <submittedName>
        <fullName evidence="6">Dihydrodipicolinate synthase family protein</fullName>
    </submittedName>
</protein>
<dbReference type="EMBL" id="BJXU01000090">
    <property type="protein sequence ID" value="GEN24323.1"/>
    <property type="molecule type" value="Genomic_DNA"/>
</dbReference>
<evidence type="ECO:0000256" key="3">
    <source>
        <dbReference type="PIRSR" id="PIRSR001365-1"/>
    </source>
</evidence>
<dbReference type="STRING" id="44933.SAMN05660971_00157"/>
<keyword evidence="1 2" id="KW-0456">Lyase</keyword>
<dbReference type="RefSeq" id="WP_073433128.1">
    <property type="nucleotide sequence ID" value="NZ_BJXU01000090.1"/>
</dbReference>
<evidence type="ECO:0000256" key="5">
    <source>
        <dbReference type="SAM" id="MobiDB-lite"/>
    </source>
</evidence>
<dbReference type="PANTHER" id="PTHR12128">
    <property type="entry name" value="DIHYDRODIPICOLINATE SYNTHASE"/>
    <property type="match status" value="1"/>
</dbReference>
<feature type="active site" description="Schiff-base intermediate with substrate" evidence="3">
    <location>
        <position position="186"/>
    </location>
</feature>
<dbReference type="GO" id="GO:0008840">
    <property type="term" value="F:4-hydroxy-tetrahydrodipicolinate synthase activity"/>
    <property type="evidence" value="ECO:0007669"/>
    <property type="project" value="TreeGrafter"/>
</dbReference>
<dbReference type="Pfam" id="PF00701">
    <property type="entry name" value="DHDPS"/>
    <property type="match status" value="1"/>
</dbReference>
<feature type="region of interest" description="Disordered" evidence="5">
    <location>
        <begin position="1"/>
        <end position="20"/>
    </location>
</feature>
<feature type="active site" description="Proton donor/acceptor" evidence="3">
    <location>
        <position position="156"/>
    </location>
</feature>
<dbReference type="Proteomes" id="UP000321726">
    <property type="component" value="Unassembled WGS sequence"/>
</dbReference>
<evidence type="ECO:0000256" key="1">
    <source>
        <dbReference type="ARBA" id="ARBA00023239"/>
    </source>
</evidence>
<dbReference type="Gene3D" id="3.20.20.70">
    <property type="entry name" value="Aldolase class I"/>
    <property type="match status" value="1"/>
</dbReference>
<dbReference type="CDD" id="cd00408">
    <property type="entry name" value="DHDPS-like"/>
    <property type="match status" value="1"/>
</dbReference>
<evidence type="ECO:0000313" key="7">
    <source>
        <dbReference type="EMBL" id="SHL31137.1"/>
    </source>
</evidence>
<accession>A0A1M6ZL08</accession>
<organism evidence="7 8">
    <name type="scientific">Halomonas cupida</name>
    <dbReference type="NCBI Taxonomy" id="44933"/>
    <lineage>
        <taxon>Bacteria</taxon>
        <taxon>Pseudomonadati</taxon>
        <taxon>Pseudomonadota</taxon>
        <taxon>Gammaproteobacteria</taxon>
        <taxon>Oceanospirillales</taxon>
        <taxon>Halomonadaceae</taxon>
        <taxon>Halomonas</taxon>
    </lineage>
</organism>
<proteinExistence type="inferred from homology"/>
<dbReference type="SMART" id="SM01130">
    <property type="entry name" value="DHDPS"/>
    <property type="match status" value="1"/>
</dbReference>
<reference evidence="7 8" key="1">
    <citation type="submission" date="2016-11" db="EMBL/GenBank/DDBJ databases">
        <authorList>
            <person name="Jaros S."/>
            <person name="Januszkiewicz K."/>
            <person name="Wedrychowicz H."/>
        </authorList>
    </citation>
    <scope>NUCLEOTIDE SEQUENCE [LARGE SCALE GENOMIC DNA]</scope>
    <source>
        <strain evidence="7 8">DSM 4740</strain>
    </source>
</reference>
<sequence>MFPGSTQQADSGQDAGSPASAAGRVWAPVITPFDDELTPRAKSLVAHGRWLVSHGVGLAVFGTNSEANSMAVAEKQALLSALVEGGIEGETLMPGTGHCAIPDTVTLSRHALDCGCAGVLMLPPFYYKGVSDEGLFRYYAEVIDRVGDDRLRLYLYHIPQVAQVPLSLDLIARLRATFPNIIAGIKDSAGDWAHTQALIEQFAADDFAVYAGSERFLLDTLRAGGAGCISATANVNPQAIAALASRWQSNGADEQQQRLNAIRDCFEGFPVIPAMKAATAHFFADADWRRVRPPLVELDEERCRSLITQLEAMGFSMAGPSMSDSSMSKPGEQHNG</sequence>
<dbReference type="AlphaFoldDB" id="A0A1M6ZL08"/>
<keyword evidence="9" id="KW-1185">Reference proteome</keyword>